<evidence type="ECO:0000313" key="3">
    <source>
        <dbReference type="Proteomes" id="UP000825935"/>
    </source>
</evidence>
<dbReference type="OrthoDB" id="1939687at2759"/>
<evidence type="ECO:0000313" key="2">
    <source>
        <dbReference type="EMBL" id="KAH7424688.1"/>
    </source>
</evidence>
<keyword evidence="3" id="KW-1185">Reference proteome</keyword>
<reference evidence="2" key="1">
    <citation type="submission" date="2021-08" db="EMBL/GenBank/DDBJ databases">
        <title>WGS assembly of Ceratopteris richardii.</title>
        <authorList>
            <person name="Marchant D.B."/>
            <person name="Chen G."/>
            <person name="Jenkins J."/>
            <person name="Shu S."/>
            <person name="Leebens-Mack J."/>
            <person name="Grimwood J."/>
            <person name="Schmutz J."/>
            <person name="Soltis P."/>
            <person name="Soltis D."/>
            <person name="Chen Z.-H."/>
        </authorList>
    </citation>
    <scope>NUCLEOTIDE SEQUENCE</scope>
    <source>
        <strain evidence="2">Whitten #5841</strain>
        <tissue evidence="2">Leaf</tissue>
    </source>
</reference>
<dbReference type="AlphaFoldDB" id="A0A8T2TQG4"/>
<dbReference type="EMBL" id="CM035416">
    <property type="protein sequence ID" value="KAH7424688.1"/>
    <property type="molecule type" value="Genomic_DNA"/>
</dbReference>
<feature type="compositionally biased region" description="Acidic residues" evidence="1">
    <location>
        <begin position="36"/>
        <end position="55"/>
    </location>
</feature>
<name>A0A8T2TQG4_CERRI</name>
<gene>
    <name evidence="2" type="ORF">KP509_11G019500</name>
</gene>
<feature type="compositionally biased region" description="Basic and acidic residues" evidence="1">
    <location>
        <begin position="84"/>
        <end position="99"/>
    </location>
</feature>
<sequence>MEDVSSEAYEVIGITPREDNDRSFEHTDRDRAEEETRPDEEDDTDEEVDADEGEDRNEKLEVVSLEACSEDEKADPALESFPDSTHEKEISEPQERYVSDEGTPFSEGRASRPRTDTQLCSITGPSAILSPCPRSPMHTDKGQHETLTNDLRLEVCTILDDSAKYPLSRSPIEPATLLEDAAKDKDKHNLDLKSPKHENLEKNSFKKELLRNSEDTDKENLMAEVPAPHAVNKGRGDHFKGSPRALRGQPHLPVTEQKPVHFSAVNSTPPRKNVKIKKEFQAKLILSDCLKTVYEASRPTMPKNLKQRQQILPLNCLSKRRLNSDANDNKLDSPSSRLTDDHEDDDDHQNRSRASIESSPCIRQQGCNCFDDMSRLSSLHMTTRSTSRMEKMSLRGGKIDRVARFAQLQKIWKKDSFLRGIDGEKRPQIMSHLFAPNRGI</sequence>
<protein>
    <submittedName>
        <fullName evidence="2">Uncharacterized protein</fullName>
    </submittedName>
</protein>
<organism evidence="2 3">
    <name type="scientific">Ceratopteris richardii</name>
    <name type="common">Triangle waterfern</name>
    <dbReference type="NCBI Taxonomy" id="49495"/>
    <lineage>
        <taxon>Eukaryota</taxon>
        <taxon>Viridiplantae</taxon>
        <taxon>Streptophyta</taxon>
        <taxon>Embryophyta</taxon>
        <taxon>Tracheophyta</taxon>
        <taxon>Polypodiopsida</taxon>
        <taxon>Polypodiidae</taxon>
        <taxon>Polypodiales</taxon>
        <taxon>Pteridineae</taxon>
        <taxon>Pteridaceae</taxon>
        <taxon>Parkerioideae</taxon>
        <taxon>Ceratopteris</taxon>
    </lineage>
</organism>
<feature type="region of interest" description="Disordered" evidence="1">
    <location>
        <begin position="1"/>
        <end position="146"/>
    </location>
</feature>
<dbReference type="Proteomes" id="UP000825935">
    <property type="component" value="Chromosome 11"/>
</dbReference>
<proteinExistence type="predicted"/>
<feature type="compositionally biased region" description="Basic and acidic residues" evidence="1">
    <location>
        <begin position="16"/>
        <end position="35"/>
    </location>
</feature>
<comment type="caution">
    <text evidence="2">The sequence shown here is derived from an EMBL/GenBank/DDBJ whole genome shotgun (WGS) entry which is preliminary data.</text>
</comment>
<dbReference type="EMBL" id="CM035416">
    <property type="protein sequence ID" value="KAH7424689.1"/>
    <property type="molecule type" value="Genomic_DNA"/>
</dbReference>
<feature type="region of interest" description="Disordered" evidence="1">
    <location>
        <begin position="323"/>
        <end position="359"/>
    </location>
</feature>
<evidence type="ECO:0000256" key="1">
    <source>
        <dbReference type="SAM" id="MobiDB-lite"/>
    </source>
</evidence>
<accession>A0A8T2TQG4</accession>